<dbReference type="RefSeq" id="WP_120951363.1">
    <property type="nucleotide sequence ID" value="NZ_RBIR01000002.1"/>
</dbReference>
<dbReference type="Gene3D" id="1.10.132.120">
    <property type="match status" value="1"/>
</dbReference>
<dbReference type="InterPro" id="IPR049331">
    <property type="entry name" value="Top1B_N_bact"/>
</dbReference>
<evidence type="ECO:0000313" key="10">
    <source>
        <dbReference type="Proteomes" id="UP000276055"/>
    </source>
</evidence>
<evidence type="ECO:0000256" key="2">
    <source>
        <dbReference type="ARBA" id="ARBA00006645"/>
    </source>
</evidence>
<feature type="domain" description="DNA topoisomerase I catalytic core eukaryotic-type" evidence="7">
    <location>
        <begin position="82"/>
        <end position="286"/>
    </location>
</feature>
<evidence type="ECO:0000256" key="6">
    <source>
        <dbReference type="ARBA" id="ARBA00023235"/>
    </source>
</evidence>
<dbReference type="Gene3D" id="3.30.66.10">
    <property type="entry name" value="DNA topoisomerase I domain"/>
    <property type="match status" value="1"/>
</dbReference>
<dbReference type="Pfam" id="PF01028">
    <property type="entry name" value="Topoisom_I"/>
    <property type="match status" value="1"/>
</dbReference>
<dbReference type="AlphaFoldDB" id="A0A495EUQ2"/>
<keyword evidence="4" id="KW-0799">Topoisomerase</keyword>
<dbReference type="InterPro" id="IPR035447">
    <property type="entry name" value="DNA_topo_I_N_sf"/>
</dbReference>
<comment type="catalytic activity">
    <reaction evidence="1">
        <text>ATP-independent breakage of single-stranded DNA, followed by passage and rejoining.</text>
        <dbReference type="EC" id="5.6.2.1"/>
    </reaction>
</comment>
<dbReference type="PRINTS" id="PR00416">
    <property type="entry name" value="EUTPISMRASEI"/>
</dbReference>
<evidence type="ECO:0000256" key="3">
    <source>
        <dbReference type="ARBA" id="ARBA00012891"/>
    </source>
</evidence>
<dbReference type="GO" id="GO:0003677">
    <property type="term" value="F:DNA binding"/>
    <property type="evidence" value="ECO:0007669"/>
    <property type="project" value="UniProtKB-KW"/>
</dbReference>
<dbReference type="GO" id="GO:0006265">
    <property type="term" value="P:DNA topological change"/>
    <property type="evidence" value="ECO:0007669"/>
    <property type="project" value="InterPro"/>
</dbReference>
<dbReference type="InterPro" id="IPR011010">
    <property type="entry name" value="DNA_brk_join_enz"/>
</dbReference>
<name>A0A495EUQ2_9MICC</name>
<dbReference type="Pfam" id="PF21338">
    <property type="entry name" value="Top1B_N_bact"/>
    <property type="match status" value="1"/>
</dbReference>
<evidence type="ECO:0000256" key="5">
    <source>
        <dbReference type="ARBA" id="ARBA00023125"/>
    </source>
</evidence>
<dbReference type="GO" id="GO:0003917">
    <property type="term" value="F:DNA topoisomerase type I (single strand cut, ATP-independent) activity"/>
    <property type="evidence" value="ECO:0007669"/>
    <property type="project" value="UniProtKB-EC"/>
</dbReference>
<dbReference type="EMBL" id="RBIR01000002">
    <property type="protein sequence ID" value="RKR20734.1"/>
    <property type="molecule type" value="Genomic_DNA"/>
</dbReference>
<dbReference type="SUPFAM" id="SSF56349">
    <property type="entry name" value="DNA breaking-rejoining enzymes"/>
    <property type="match status" value="1"/>
</dbReference>
<dbReference type="Proteomes" id="UP000276055">
    <property type="component" value="Unassembled WGS sequence"/>
</dbReference>
<feature type="domain" description="DNA topoisomerase IB N-terminal" evidence="8">
    <location>
        <begin position="21"/>
        <end position="69"/>
    </location>
</feature>
<dbReference type="InterPro" id="IPR013500">
    <property type="entry name" value="TopoI_cat_euk"/>
</dbReference>
<dbReference type="Gene3D" id="3.90.15.10">
    <property type="entry name" value="Topoisomerase I, Chain A, domain 3"/>
    <property type="match status" value="1"/>
</dbReference>
<sequence>MRLRHSNASGRGYRRVPAGTGFSYRDLDGATLPPGPVRERLERIGIPPAWSDVWIAPYENGHIQATGLDAVGRRQYIYHPGWREKKDRLKFDRALQLAETLPTARRRVTMDLRSEGLTRERVLAAAFRMLDSGSLRVGSERYTNENGSHGLATLLCAHVRVRKDELRLSFPAKSGKTWESRIDDADLVAVVRQLKRRGGNGRLLAYKEGRHWHPVSSADINEYVKERTGEDFTAKDFRTLRGTVAAAVSLARSGPQAKVAGRKRAVSRAMVDASAVLGNTPSIARKSYVDPRLLDHFAAAETIDPKRLDSAESEVRALLYQEGDVVPLPAKALPAKNRPA</sequence>
<comment type="similarity">
    <text evidence="2">Belongs to the type IB topoisomerase family.</text>
</comment>
<dbReference type="InterPro" id="IPR001631">
    <property type="entry name" value="TopoI"/>
</dbReference>
<keyword evidence="6 9" id="KW-0413">Isomerase</keyword>
<evidence type="ECO:0000256" key="1">
    <source>
        <dbReference type="ARBA" id="ARBA00000213"/>
    </source>
</evidence>
<dbReference type="EC" id="5.6.2.1" evidence="3"/>
<evidence type="ECO:0000259" key="7">
    <source>
        <dbReference type="Pfam" id="PF01028"/>
    </source>
</evidence>
<organism evidence="9 10">
    <name type="scientific">Arthrobacter oryzae</name>
    <dbReference type="NCBI Taxonomy" id="409290"/>
    <lineage>
        <taxon>Bacteria</taxon>
        <taxon>Bacillati</taxon>
        <taxon>Actinomycetota</taxon>
        <taxon>Actinomycetes</taxon>
        <taxon>Micrococcales</taxon>
        <taxon>Micrococcaceae</taxon>
        <taxon>Arthrobacter</taxon>
    </lineage>
</organism>
<dbReference type="SUPFAM" id="SSF55869">
    <property type="entry name" value="DNA topoisomerase I domain"/>
    <property type="match status" value="1"/>
</dbReference>
<dbReference type="InterPro" id="IPR014711">
    <property type="entry name" value="TopoI_cat_a-hlx-sub_euk"/>
</dbReference>
<gene>
    <name evidence="9" type="ORF">C8D78_1376</name>
</gene>
<proteinExistence type="inferred from homology"/>
<evidence type="ECO:0000313" key="9">
    <source>
        <dbReference type="EMBL" id="RKR20734.1"/>
    </source>
</evidence>
<reference evidence="9 10" key="1">
    <citation type="submission" date="2018-10" db="EMBL/GenBank/DDBJ databases">
        <title>Genomic Encyclopedia of Type Strains, Phase IV (KMG-IV): sequencing the most valuable type-strain genomes for metagenomic binning, comparative biology and taxonomic classification.</title>
        <authorList>
            <person name="Goeker M."/>
        </authorList>
    </citation>
    <scope>NUCLEOTIDE SEQUENCE [LARGE SCALE GENOMIC DNA]</scope>
    <source>
        <strain evidence="9 10">DSM 25586</strain>
    </source>
</reference>
<dbReference type="OrthoDB" id="9778962at2"/>
<dbReference type="PROSITE" id="PS52038">
    <property type="entry name" value="TOPO_IB_2"/>
    <property type="match status" value="1"/>
</dbReference>
<evidence type="ECO:0000256" key="4">
    <source>
        <dbReference type="ARBA" id="ARBA00023029"/>
    </source>
</evidence>
<evidence type="ECO:0000259" key="8">
    <source>
        <dbReference type="Pfam" id="PF21338"/>
    </source>
</evidence>
<keyword evidence="5" id="KW-0238">DNA-binding</keyword>
<accession>A0A495EUQ2</accession>
<protein>
    <recommendedName>
        <fullName evidence="3">DNA topoisomerase</fullName>
        <ecNumber evidence="3">5.6.2.1</ecNumber>
    </recommendedName>
</protein>
<comment type="caution">
    <text evidence="9">The sequence shown here is derived from an EMBL/GenBank/DDBJ whole genome shotgun (WGS) entry which is preliminary data.</text>
</comment>